<accession>A0A645HBW8</accession>
<sequence length="180" mass="20623">MYAADNRGYVVTYWKNAWPNNTALLWHETILTCLMPTTATTVDRYFGNSNLAYCPSVPRQYKRETQYDNWRYYTYGGNYNNSDFSNIKPSSHGVNEIVFLLDRLPTAEASKGYKIPLIGETSFNLLQADQDCYIFSRGENYLLLFRHGMRSNILLGDGRVESIGKAEAETSLNFPKAKLL</sequence>
<organism evidence="1">
    <name type="scientific">bioreactor metagenome</name>
    <dbReference type="NCBI Taxonomy" id="1076179"/>
    <lineage>
        <taxon>unclassified sequences</taxon>
        <taxon>metagenomes</taxon>
        <taxon>ecological metagenomes</taxon>
    </lineage>
</organism>
<dbReference type="EMBL" id="VSSQ01089322">
    <property type="protein sequence ID" value="MPN35619.1"/>
    <property type="molecule type" value="Genomic_DNA"/>
</dbReference>
<gene>
    <name evidence="1" type="ORF">SDC9_183117</name>
</gene>
<dbReference type="AlphaFoldDB" id="A0A645HBW8"/>
<comment type="caution">
    <text evidence="1">The sequence shown here is derived from an EMBL/GenBank/DDBJ whole genome shotgun (WGS) entry which is preliminary data.</text>
</comment>
<protein>
    <submittedName>
        <fullName evidence="1">Uncharacterized protein</fullName>
    </submittedName>
</protein>
<proteinExistence type="predicted"/>
<evidence type="ECO:0000313" key="1">
    <source>
        <dbReference type="EMBL" id="MPN35619.1"/>
    </source>
</evidence>
<reference evidence="1" key="1">
    <citation type="submission" date="2019-08" db="EMBL/GenBank/DDBJ databases">
        <authorList>
            <person name="Kucharzyk K."/>
            <person name="Murdoch R.W."/>
            <person name="Higgins S."/>
            <person name="Loffler F."/>
        </authorList>
    </citation>
    <scope>NUCLEOTIDE SEQUENCE</scope>
</reference>
<name>A0A645HBW8_9ZZZZ</name>